<dbReference type="EMBL" id="CAJOBE010052435">
    <property type="protein sequence ID" value="CAF4361556.1"/>
    <property type="molecule type" value="Genomic_DNA"/>
</dbReference>
<proteinExistence type="predicted"/>
<organism evidence="1 2">
    <name type="scientific">Rotaria sordida</name>
    <dbReference type="NCBI Taxonomy" id="392033"/>
    <lineage>
        <taxon>Eukaryota</taxon>
        <taxon>Metazoa</taxon>
        <taxon>Spiralia</taxon>
        <taxon>Gnathifera</taxon>
        <taxon>Rotifera</taxon>
        <taxon>Eurotatoria</taxon>
        <taxon>Bdelloidea</taxon>
        <taxon>Philodinida</taxon>
        <taxon>Philodinidae</taxon>
        <taxon>Rotaria</taxon>
    </lineage>
</organism>
<sequence>FADAKQKVEDPVARYFTESNLYKFGSFLALPITLPLDLTYTTMKSYYLILFSTKLMDSVLSHTKVCTYYCLLI</sequence>
<evidence type="ECO:0000313" key="1">
    <source>
        <dbReference type="EMBL" id="CAF4361556.1"/>
    </source>
</evidence>
<protein>
    <submittedName>
        <fullName evidence="1">Uncharacterized protein</fullName>
    </submittedName>
</protein>
<comment type="caution">
    <text evidence="1">The sequence shown here is derived from an EMBL/GenBank/DDBJ whole genome shotgun (WGS) entry which is preliminary data.</text>
</comment>
<evidence type="ECO:0000313" key="2">
    <source>
        <dbReference type="Proteomes" id="UP000663874"/>
    </source>
</evidence>
<feature type="non-terminal residue" evidence="1">
    <location>
        <position position="1"/>
    </location>
</feature>
<dbReference type="Proteomes" id="UP000663874">
    <property type="component" value="Unassembled WGS sequence"/>
</dbReference>
<reference evidence="1" key="1">
    <citation type="submission" date="2021-02" db="EMBL/GenBank/DDBJ databases">
        <authorList>
            <person name="Nowell W R."/>
        </authorList>
    </citation>
    <scope>NUCLEOTIDE SEQUENCE</scope>
</reference>
<accession>A0A820LSG8</accession>
<gene>
    <name evidence="1" type="ORF">FNK824_LOCUS42690</name>
</gene>
<dbReference type="AlphaFoldDB" id="A0A820LSG8"/>
<name>A0A820LSG8_9BILA</name>